<evidence type="ECO:0000256" key="1">
    <source>
        <dbReference type="ARBA" id="ARBA00023015"/>
    </source>
</evidence>
<dbReference type="InterPro" id="IPR011991">
    <property type="entry name" value="ArsR-like_HTH"/>
</dbReference>
<proteinExistence type="predicted"/>
<dbReference type="GO" id="GO:0003700">
    <property type="term" value="F:DNA-binding transcription factor activity"/>
    <property type="evidence" value="ECO:0007669"/>
    <property type="project" value="InterPro"/>
</dbReference>
<evidence type="ECO:0000259" key="4">
    <source>
        <dbReference type="PROSITE" id="PS50987"/>
    </source>
</evidence>
<evidence type="ECO:0000313" key="5">
    <source>
        <dbReference type="EMBL" id="RKQ91912.1"/>
    </source>
</evidence>
<comment type="caution">
    <text evidence="5">The sequence shown here is derived from an EMBL/GenBank/DDBJ whole genome shotgun (WGS) entry which is preliminary data.</text>
</comment>
<dbReference type="GO" id="GO:0003677">
    <property type="term" value="F:DNA binding"/>
    <property type="evidence" value="ECO:0007669"/>
    <property type="project" value="UniProtKB-KW"/>
</dbReference>
<evidence type="ECO:0000256" key="3">
    <source>
        <dbReference type="ARBA" id="ARBA00023163"/>
    </source>
</evidence>
<dbReference type="InterPro" id="IPR036390">
    <property type="entry name" value="WH_DNA-bd_sf"/>
</dbReference>
<dbReference type="PANTHER" id="PTHR33154:SF18">
    <property type="entry name" value="ARSENICAL RESISTANCE OPERON REPRESSOR"/>
    <property type="match status" value="1"/>
</dbReference>
<accession>A0A660LA91</accession>
<dbReference type="Gene3D" id="1.10.10.10">
    <property type="entry name" value="Winged helix-like DNA-binding domain superfamily/Winged helix DNA-binding domain"/>
    <property type="match status" value="1"/>
</dbReference>
<dbReference type="AlphaFoldDB" id="A0A660LA91"/>
<keyword evidence="6" id="KW-1185">Reference proteome</keyword>
<feature type="domain" description="HTH arsR-type" evidence="4">
    <location>
        <begin position="28"/>
        <end position="117"/>
    </location>
</feature>
<keyword evidence="1" id="KW-0805">Transcription regulation</keyword>
<dbReference type="PRINTS" id="PR00778">
    <property type="entry name" value="HTHARSR"/>
</dbReference>
<name>A0A660LA91_9ACTN</name>
<organism evidence="5 6">
    <name type="scientific">Solirubrobacter pauli</name>
    <dbReference type="NCBI Taxonomy" id="166793"/>
    <lineage>
        <taxon>Bacteria</taxon>
        <taxon>Bacillati</taxon>
        <taxon>Actinomycetota</taxon>
        <taxon>Thermoleophilia</taxon>
        <taxon>Solirubrobacterales</taxon>
        <taxon>Solirubrobacteraceae</taxon>
        <taxon>Solirubrobacter</taxon>
    </lineage>
</organism>
<dbReference type="OrthoDB" id="9798835at2"/>
<keyword evidence="3" id="KW-0804">Transcription</keyword>
<dbReference type="Proteomes" id="UP000278962">
    <property type="component" value="Unassembled WGS sequence"/>
</dbReference>
<dbReference type="RefSeq" id="WP_121249664.1">
    <property type="nucleotide sequence ID" value="NZ_RBIL01000001.1"/>
</dbReference>
<protein>
    <submittedName>
        <fullName evidence="5">ArsR family transcriptional regulator</fullName>
    </submittedName>
</protein>
<dbReference type="SMART" id="SM00418">
    <property type="entry name" value="HTH_ARSR"/>
    <property type="match status" value="1"/>
</dbReference>
<dbReference type="CDD" id="cd00090">
    <property type="entry name" value="HTH_ARSR"/>
    <property type="match status" value="1"/>
</dbReference>
<gene>
    <name evidence="5" type="ORF">C8N24_1746</name>
</gene>
<dbReference type="InterPro" id="IPR001845">
    <property type="entry name" value="HTH_ArsR_DNA-bd_dom"/>
</dbReference>
<dbReference type="PANTHER" id="PTHR33154">
    <property type="entry name" value="TRANSCRIPTIONAL REGULATOR, ARSR FAMILY"/>
    <property type="match status" value="1"/>
</dbReference>
<dbReference type="InterPro" id="IPR051081">
    <property type="entry name" value="HTH_MetalResp_TranReg"/>
</dbReference>
<keyword evidence="2" id="KW-0238">DNA-binding</keyword>
<dbReference type="Pfam" id="PF01022">
    <property type="entry name" value="HTH_5"/>
    <property type="match status" value="1"/>
</dbReference>
<dbReference type="PROSITE" id="PS50987">
    <property type="entry name" value="HTH_ARSR_2"/>
    <property type="match status" value="1"/>
</dbReference>
<dbReference type="InterPro" id="IPR036388">
    <property type="entry name" value="WH-like_DNA-bd_sf"/>
</dbReference>
<dbReference type="EMBL" id="RBIL01000001">
    <property type="protein sequence ID" value="RKQ91912.1"/>
    <property type="molecule type" value="Genomic_DNA"/>
</dbReference>
<reference evidence="5 6" key="1">
    <citation type="submission" date="2018-10" db="EMBL/GenBank/DDBJ databases">
        <title>Genomic Encyclopedia of Archaeal and Bacterial Type Strains, Phase II (KMG-II): from individual species to whole genera.</title>
        <authorList>
            <person name="Goeker M."/>
        </authorList>
    </citation>
    <scope>NUCLEOTIDE SEQUENCE [LARGE SCALE GENOMIC DNA]</scope>
    <source>
        <strain evidence="5 6">DSM 14954</strain>
    </source>
</reference>
<evidence type="ECO:0000313" key="6">
    <source>
        <dbReference type="Proteomes" id="UP000278962"/>
    </source>
</evidence>
<evidence type="ECO:0000256" key="2">
    <source>
        <dbReference type="ARBA" id="ARBA00023125"/>
    </source>
</evidence>
<sequence length="117" mass="13093">MAVDLELAPKTKRPAGEPCCEPVVYPDVDRDQAVRMAEIAKALGDPIRLQLVDVLRKHAGKVCVCELVPLFDVSQPTLSHHLKKLRDAGIVDSERRGLWAYYYVLPDALQELTAWLS</sequence>
<dbReference type="NCBIfam" id="NF033788">
    <property type="entry name" value="HTH_metalloreg"/>
    <property type="match status" value="1"/>
</dbReference>
<dbReference type="SUPFAM" id="SSF46785">
    <property type="entry name" value="Winged helix' DNA-binding domain"/>
    <property type="match status" value="1"/>
</dbReference>